<keyword evidence="3" id="KW-1185">Reference proteome</keyword>
<dbReference type="RefSeq" id="WP_415822657.1">
    <property type="nucleotide sequence ID" value="NZ_AP024828.1"/>
</dbReference>
<proteinExistence type="predicted"/>
<dbReference type="Gene3D" id="1.20.1250.20">
    <property type="entry name" value="MFS general substrate transporter like domains"/>
    <property type="match status" value="1"/>
</dbReference>
<evidence type="ECO:0000256" key="1">
    <source>
        <dbReference type="SAM" id="Phobius"/>
    </source>
</evidence>
<name>A0ABN6IL65_9MYCO</name>
<protein>
    <submittedName>
        <fullName evidence="2">Uncharacterized protein</fullName>
    </submittedName>
</protein>
<evidence type="ECO:0000313" key="3">
    <source>
        <dbReference type="Proteomes" id="UP000826012"/>
    </source>
</evidence>
<sequence length="118" mass="12391">MTSLHTQGFAGEPIALCNSLITPARPHDSGHGGRVTLTVLAGMIAAGGFLVAVSLHDDLINLALRESYTITGTETPASWAFMSCYVAAALLTWARYVRPQRPAGAPDLEAIAEQPVSS</sequence>
<dbReference type="Proteomes" id="UP000826012">
    <property type="component" value="Chromosome"/>
</dbReference>
<evidence type="ECO:0000313" key="2">
    <source>
        <dbReference type="EMBL" id="BCZ23773.1"/>
    </source>
</evidence>
<keyword evidence="1" id="KW-0812">Transmembrane</keyword>
<keyword evidence="1" id="KW-0472">Membrane</keyword>
<dbReference type="EMBL" id="AP024828">
    <property type="protein sequence ID" value="BCZ23773.1"/>
    <property type="molecule type" value="Genomic_DNA"/>
</dbReference>
<feature type="transmembrane region" description="Helical" evidence="1">
    <location>
        <begin position="76"/>
        <end position="94"/>
    </location>
</feature>
<keyword evidence="1" id="KW-1133">Transmembrane helix</keyword>
<accession>A0ABN6IL65</accession>
<dbReference type="InterPro" id="IPR036259">
    <property type="entry name" value="MFS_trans_sf"/>
</dbReference>
<organism evidence="2 3">
    <name type="scientific">Mycobacterium senriense</name>
    <dbReference type="NCBI Taxonomy" id="2775496"/>
    <lineage>
        <taxon>Bacteria</taxon>
        <taxon>Bacillati</taxon>
        <taxon>Actinomycetota</taxon>
        <taxon>Actinomycetes</taxon>
        <taxon>Mycobacteriales</taxon>
        <taxon>Mycobacteriaceae</taxon>
        <taxon>Mycobacterium</taxon>
        <taxon>Mycobacterium avium complex (MAC)</taxon>
    </lineage>
</organism>
<feature type="transmembrane region" description="Helical" evidence="1">
    <location>
        <begin position="35"/>
        <end position="56"/>
    </location>
</feature>
<reference evidence="2 3" key="2">
    <citation type="submission" date="2021-07" db="EMBL/GenBank/DDBJ databases">
        <authorList>
            <person name="Matsumoto Y."/>
            <person name="Motooka D."/>
            <person name="Nakamura S."/>
        </authorList>
    </citation>
    <scope>NUCLEOTIDE SEQUENCE [LARGE SCALE GENOMIC DNA]</scope>
    <source>
        <strain evidence="2 3">TY59</strain>
    </source>
</reference>
<reference evidence="2 3" key="1">
    <citation type="submission" date="2021-07" db="EMBL/GenBank/DDBJ databases">
        <title>Complete genome sequence of nontuberculous Mycobacterium sp. TY59.</title>
        <authorList>
            <person name="Fukushima K."/>
        </authorList>
    </citation>
    <scope>NUCLEOTIDE SEQUENCE [LARGE SCALE GENOMIC DNA]</scope>
    <source>
        <strain evidence="2 3">TY59</strain>
    </source>
</reference>
<gene>
    <name evidence="2" type="ORF">MTY59_36280</name>
</gene>